<dbReference type="Pfam" id="PF00097">
    <property type="entry name" value="zf-C3HC4"/>
    <property type="match status" value="1"/>
</dbReference>
<feature type="domain" description="RING-type" evidence="6">
    <location>
        <begin position="20"/>
        <end position="58"/>
    </location>
</feature>
<reference evidence="7" key="1">
    <citation type="submission" date="2025-08" db="UniProtKB">
        <authorList>
            <consortium name="Ensembl"/>
        </authorList>
    </citation>
    <scope>IDENTIFICATION</scope>
</reference>
<name>A0A8C5X0N0_9PASS</name>
<proteinExistence type="predicted"/>
<dbReference type="OrthoDB" id="342730at2759"/>
<evidence type="ECO:0000313" key="7">
    <source>
        <dbReference type="Ensembl" id="ENSMCSP00000001843.1"/>
    </source>
</evidence>
<accession>A0A8C5X0N0</accession>
<dbReference type="Gene3D" id="3.30.40.10">
    <property type="entry name" value="Zinc/RING finger domain, C3HC4 (zinc finger)"/>
    <property type="match status" value="1"/>
</dbReference>
<dbReference type="FunFam" id="3.30.40.10:FF:000032">
    <property type="entry name" value="Tripartite motif containing 2"/>
    <property type="match status" value="1"/>
</dbReference>
<organism evidence="7 8">
    <name type="scientific">Malurus cyaneus samueli</name>
    <dbReference type="NCBI Taxonomy" id="2593467"/>
    <lineage>
        <taxon>Eukaryota</taxon>
        <taxon>Metazoa</taxon>
        <taxon>Chordata</taxon>
        <taxon>Craniata</taxon>
        <taxon>Vertebrata</taxon>
        <taxon>Euteleostomi</taxon>
        <taxon>Archelosauria</taxon>
        <taxon>Archosauria</taxon>
        <taxon>Dinosauria</taxon>
        <taxon>Saurischia</taxon>
        <taxon>Theropoda</taxon>
        <taxon>Coelurosauria</taxon>
        <taxon>Aves</taxon>
        <taxon>Neognathae</taxon>
        <taxon>Neoaves</taxon>
        <taxon>Telluraves</taxon>
        <taxon>Australaves</taxon>
        <taxon>Passeriformes</taxon>
        <taxon>Meliphagoidea</taxon>
        <taxon>Maluridae</taxon>
        <taxon>Malurus</taxon>
    </lineage>
</organism>
<dbReference type="PANTHER" id="PTHR25462:SF296">
    <property type="entry name" value="MEIOTIC P26, ISOFORM F"/>
    <property type="match status" value="1"/>
</dbReference>
<dbReference type="InterPro" id="IPR001841">
    <property type="entry name" value="Znf_RING"/>
</dbReference>
<feature type="region of interest" description="Disordered" evidence="5">
    <location>
        <begin position="112"/>
        <end position="134"/>
    </location>
</feature>
<dbReference type="InterPro" id="IPR047153">
    <property type="entry name" value="TRIM45/56/19-like"/>
</dbReference>
<evidence type="ECO:0000256" key="1">
    <source>
        <dbReference type="ARBA" id="ARBA00022723"/>
    </source>
</evidence>
<evidence type="ECO:0000256" key="5">
    <source>
        <dbReference type="SAM" id="MobiDB-lite"/>
    </source>
</evidence>
<dbReference type="InterPro" id="IPR017907">
    <property type="entry name" value="Znf_RING_CS"/>
</dbReference>
<keyword evidence="8" id="KW-1185">Reference proteome</keyword>
<dbReference type="GO" id="GO:0008270">
    <property type="term" value="F:zinc ion binding"/>
    <property type="evidence" value="ECO:0007669"/>
    <property type="project" value="UniProtKB-KW"/>
</dbReference>
<dbReference type="Proteomes" id="UP000694560">
    <property type="component" value="Unplaced"/>
</dbReference>
<evidence type="ECO:0000313" key="8">
    <source>
        <dbReference type="Proteomes" id="UP000694560"/>
    </source>
</evidence>
<keyword evidence="2 4" id="KW-0863">Zinc-finger</keyword>
<evidence type="ECO:0000259" key="6">
    <source>
        <dbReference type="PROSITE" id="PS50089"/>
    </source>
</evidence>
<dbReference type="AlphaFoldDB" id="A0A8C5X0N0"/>
<protein>
    <recommendedName>
        <fullName evidence="6">RING-type domain-containing protein</fullName>
    </recommendedName>
</protein>
<evidence type="ECO:0000256" key="3">
    <source>
        <dbReference type="ARBA" id="ARBA00022833"/>
    </source>
</evidence>
<evidence type="ECO:0000256" key="4">
    <source>
        <dbReference type="PROSITE-ProRule" id="PRU00175"/>
    </source>
</evidence>
<dbReference type="InterPro" id="IPR013083">
    <property type="entry name" value="Znf_RING/FYVE/PHD"/>
</dbReference>
<keyword evidence="3" id="KW-0862">Zinc</keyword>
<evidence type="ECO:0000256" key="2">
    <source>
        <dbReference type="ARBA" id="ARBA00022771"/>
    </source>
</evidence>
<reference evidence="7" key="2">
    <citation type="submission" date="2025-09" db="UniProtKB">
        <authorList>
            <consortium name="Ensembl"/>
        </authorList>
    </citation>
    <scope>IDENTIFICATION</scope>
</reference>
<dbReference type="PROSITE" id="PS00518">
    <property type="entry name" value="ZF_RING_1"/>
    <property type="match status" value="1"/>
</dbReference>
<keyword evidence="1" id="KW-0479">Metal-binding</keyword>
<dbReference type="SUPFAM" id="SSF57850">
    <property type="entry name" value="RING/U-box"/>
    <property type="match status" value="1"/>
</dbReference>
<dbReference type="PANTHER" id="PTHR25462">
    <property type="entry name" value="BONUS, ISOFORM C-RELATED"/>
    <property type="match status" value="1"/>
</dbReference>
<dbReference type="PROSITE" id="PS50089">
    <property type="entry name" value="ZF_RING_2"/>
    <property type="match status" value="1"/>
</dbReference>
<dbReference type="Ensembl" id="ENSMCST00000001884.1">
    <property type="protein sequence ID" value="ENSMCSP00000001843.1"/>
    <property type="gene ID" value="ENSMCSG00000001373.1"/>
</dbReference>
<sequence length="134" mass="14406">MARREPASPVVRQIDQQFLVCSISPLHPPKPHPCLHTFCERCLRTNIPSLSLSCPVCRQTSILPERGVPALPNNFFITNLMEVLQRDPDPHGAPPAPLPPLGAATGQPLCLGHGGMMATGTGRSQPGPGEYMDP</sequence>
<dbReference type="InterPro" id="IPR018957">
    <property type="entry name" value="Znf_C3HC4_RING-type"/>
</dbReference>